<evidence type="ECO:0000313" key="2">
    <source>
        <dbReference type="Proteomes" id="UP001163223"/>
    </source>
</evidence>
<organism evidence="1 2">
    <name type="scientific">Antarcticirhabdus aurantiaca</name>
    <dbReference type="NCBI Taxonomy" id="2606717"/>
    <lineage>
        <taxon>Bacteria</taxon>
        <taxon>Pseudomonadati</taxon>
        <taxon>Pseudomonadota</taxon>
        <taxon>Alphaproteobacteria</taxon>
        <taxon>Hyphomicrobiales</taxon>
        <taxon>Aurantimonadaceae</taxon>
        <taxon>Antarcticirhabdus</taxon>
    </lineage>
</organism>
<sequence>MKLQRESDRVEEDVPPDIFQGGFSRPAVDHREAAHYRVVDFGTGRQQGSTFVVKVNVADVRQALHLMRRHGNLEARRMLADLELGTQVRELVEKERQNSAS</sequence>
<evidence type="ECO:0000313" key="1">
    <source>
        <dbReference type="EMBL" id="WAJ31164.1"/>
    </source>
</evidence>
<dbReference type="EMBL" id="CP113520">
    <property type="protein sequence ID" value="WAJ31164.1"/>
    <property type="molecule type" value="Genomic_DNA"/>
</dbReference>
<name>A0ACD4NWU3_9HYPH</name>
<accession>A0ACD4NWU3</accession>
<keyword evidence="2" id="KW-1185">Reference proteome</keyword>
<dbReference type="Proteomes" id="UP001163223">
    <property type="component" value="Chromosome"/>
</dbReference>
<gene>
    <name evidence="1" type="ORF">OXU80_13575</name>
</gene>
<proteinExistence type="predicted"/>
<reference evidence="1" key="1">
    <citation type="submission" date="2022-11" db="EMBL/GenBank/DDBJ databases">
        <title>beta-Carotene-producing bacterium, Jeongeuplla avenae sp. nov., alleviates the salt stress of Arabidopsis seedlings.</title>
        <authorList>
            <person name="Jiang L."/>
            <person name="Lee J."/>
        </authorList>
    </citation>
    <scope>NUCLEOTIDE SEQUENCE</scope>
    <source>
        <strain evidence="1">DY_R2A_6</strain>
    </source>
</reference>
<protein>
    <submittedName>
        <fullName evidence="1">Uncharacterized protein</fullName>
    </submittedName>
</protein>